<evidence type="ECO:0000256" key="1">
    <source>
        <dbReference type="SAM" id="MobiDB-lite"/>
    </source>
</evidence>
<reference evidence="4" key="6">
    <citation type="submission" date="2002-04" db="EMBL/GenBank/DDBJ databases">
        <authorList>
            <person name="Adachi J."/>
            <person name="Aizawa K."/>
            <person name="Akimura T."/>
            <person name="Arakawa T."/>
            <person name="Bono H."/>
            <person name="Carninci P."/>
            <person name="Fukuda S."/>
            <person name="Furuno M."/>
            <person name="Hanagaki T."/>
            <person name="Hara A."/>
            <person name="Hashizume W."/>
            <person name="Hayashida K."/>
            <person name="Hayatsu N."/>
            <person name="Hiramoto K."/>
            <person name="Hiraoka T."/>
            <person name="Hirozane T."/>
            <person name="Hori F."/>
            <person name="Imotani K."/>
            <person name="Ishii Y."/>
            <person name="Itoh M."/>
            <person name="Kagawa I."/>
            <person name="Kasukawa T."/>
            <person name="Katoh H."/>
            <person name="Kawai J."/>
            <person name="Kojima Y."/>
            <person name="Kondo S."/>
            <person name="Konno H."/>
            <person name="Kouda M."/>
            <person name="Koya S."/>
            <person name="Kurihara C."/>
            <person name="Matsuyama T."/>
            <person name="Miyazaki A."/>
            <person name="Murata M."/>
            <person name="Nakamura M."/>
            <person name="Nishi K."/>
            <person name="Nomura K."/>
            <person name="Numazaki R."/>
            <person name="Ohno M."/>
            <person name="Ohsato N."/>
            <person name="Okazaki Y."/>
            <person name="Saito R."/>
            <person name="Saitoh H."/>
            <person name="Sakai C."/>
            <person name="Sakai K."/>
            <person name="Sakazume N."/>
            <person name="Sano H."/>
            <person name="Sasaki D."/>
            <person name="Shibata K."/>
            <person name="Shinagawa A."/>
            <person name="Shiraki T."/>
            <person name="Sogabe Y."/>
            <person name="Tagami M."/>
            <person name="Tagawa A."/>
            <person name="Takahashi F."/>
            <person name="Takaku-Akahira S."/>
            <person name="Takeda Y."/>
            <person name="Tanaka T."/>
            <person name="Tomaru A."/>
            <person name="Toya T."/>
            <person name="Yasunishi A."/>
            <person name="Muramatsu M."/>
            <person name="Hayashizaki Y."/>
        </authorList>
    </citation>
    <scope>NUCLEOTIDE SEQUENCE</scope>
    <source>
        <strain evidence="4">C57BL/6J</strain>
        <tissue evidence="4">Head</tissue>
    </source>
</reference>
<reference evidence="4" key="2">
    <citation type="journal article" date="2000" name="Genome Res.">
        <title>Normalization and subtraction of cap-trapper-selected cDNAs to prepare full-length cDNA libraries for rapid discovery of new genes.</title>
        <authorList>
            <person name="Carninci P."/>
            <person name="Shibata Y."/>
            <person name="Hayatsu N."/>
            <person name="Sugahara Y."/>
            <person name="Shibata K."/>
            <person name="Itoh M."/>
            <person name="Konno H."/>
            <person name="Okazaki Y."/>
            <person name="Muramatsu M."/>
            <person name="Hayashizaki Y."/>
        </authorList>
    </citation>
    <scope>NUCLEOTIDE SEQUENCE</scope>
    <source>
        <strain evidence="4">C57BL/6J</strain>
        <tissue evidence="4">Head</tissue>
    </source>
</reference>
<evidence type="ECO:0000313" key="5">
    <source>
        <dbReference type="MGI" id="MGI:95777"/>
    </source>
</evidence>
<feature type="region of interest" description="Disordered" evidence="1">
    <location>
        <begin position="208"/>
        <end position="230"/>
    </location>
</feature>
<reference evidence="4" key="3">
    <citation type="journal article" date="2000" name="Genome Res.">
        <title>RIKEN integrated sequence analysis (RISA) system--384-format sequencing pipeline with 384 multicapillary sequencer.</title>
        <authorList>
            <person name="Shibata K."/>
            <person name="Itoh M."/>
            <person name="Aizawa K."/>
            <person name="Nagaoka S."/>
            <person name="Sasaki N."/>
            <person name="Carninci P."/>
            <person name="Konno H."/>
            <person name="Akiyama J."/>
            <person name="Nishi K."/>
            <person name="Kitsunai T."/>
            <person name="Tashiro H."/>
            <person name="Itoh M."/>
            <person name="Sumi N."/>
            <person name="Ishii Y."/>
            <person name="Nakamura S."/>
            <person name="Hazama M."/>
            <person name="Nishine T."/>
            <person name="Harada A."/>
            <person name="Yamamoto R."/>
            <person name="Matsumoto H."/>
            <person name="Sakaguchi S."/>
            <person name="Ikegami T."/>
            <person name="Kashiwagi K."/>
            <person name="Fujiwake S."/>
            <person name="Inoue K."/>
            <person name="Togawa Y."/>
            <person name="Izawa M."/>
            <person name="Ohara E."/>
            <person name="Watahiki M."/>
            <person name="Yoneda Y."/>
            <person name="Ishikawa T."/>
            <person name="Ozawa K."/>
            <person name="Tanaka T."/>
            <person name="Matsuura S."/>
            <person name="Kawai J."/>
            <person name="Okazaki Y."/>
            <person name="Muramatsu M."/>
            <person name="Inoue Y."/>
            <person name="Kira A."/>
            <person name="Hayashizaki Y."/>
        </authorList>
    </citation>
    <scope>NUCLEOTIDE SEQUENCE</scope>
    <source>
        <strain evidence="4">C57BL/6J</strain>
        <tissue evidence="4">Head</tissue>
    </source>
</reference>
<reference evidence="4" key="8">
    <citation type="journal article" date="2005" name="Science">
        <title>Antisense Transcription in the Mammalian Transcriptome.</title>
        <authorList>
            <consortium name="RIKEN Genome Exploration Research Group and Genome Science Group (Genome Network Project Core Group) and the FANTOM Consortium"/>
        </authorList>
    </citation>
    <scope>NUCLEOTIDE SEQUENCE</scope>
    <source>
        <strain evidence="4">C57BL/6J</strain>
        <tissue evidence="4">Head</tissue>
    </source>
</reference>
<reference evidence="4" key="7">
    <citation type="journal article" date="2005" name="Science">
        <title>The Transcriptional Landscape of the Mammalian Genome.</title>
        <authorList>
            <consortium name="The FANTOM Consortium"/>
            <consortium name="Riken Genome Exploration Research Group and Genome Science Group (Genome Network Project Core Group)"/>
        </authorList>
    </citation>
    <scope>NUCLEOTIDE SEQUENCE</scope>
    <source>
        <strain evidence="4">C57BL/6J</strain>
        <tissue evidence="4">Head</tissue>
    </source>
</reference>
<keyword evidence="2" id="KW-0472">Membrane</keyword>
<protein>
    <submittedName>
        <fullName evidence="4">Uncharacterized protein</fullName>
    </submittedName>
</protein>
<feature type="chain" id="PRO_5004304311" evidence="3">
    <location>
        <begin position="21"/>
        <end position="230"/>
    </location>
</feature>
<feature type="compositionally biased region" description="Polar residues" evidence="1">
    <location>
        <begin position="221"/>
        <end position="230"/>
    </location>
</feature>
<keyword evidence="2" id="KW-1133">Transmembrane helix</keyword>
<dbReference type="AlphaFoldDB" id="Q8C372"/>
<sequence length="230" mass="24753">ESRRHRGAGCFRWLVPAALASSRLSGLGAAAPAGANPCPSAWRRQADGQAGAALRVSASHSHVSPGAWGLPAQVRGARAGKSRDRAEAPGAAALPRAFQAPSNFLSFLFSLLHWHPQELTQGAPKGNSKLLSSAPLHFPFSCVIFFIFFVFSRLSSPLFELLGSSYFLLAFRFLAVVGCFFCLFVCLFVLAFFVCSSYLTLTLRQPVHQPPTKPGKPHSVTPRQHSGDCS</sequence>
<proteinExistence type="evidence at transcript level"/>
<reference evidence="4" key="4">
    <citation type="journal article" date="2001" name="Nature">
        <title>Functional annotation of a full-length mouse cDNA collection.</title>
        <authorList>
            <consortium name="The RIKEN Genome Exploration Research Group Phase II Team and the FANTOM Consortium"/>
        </authorList>
    </citation>
    <scope>NUCLEOTIDE SEQUENCE</scope>
    <source>
        <strain evidence="4">C57BL/6J</strain>
        <tissue evidence="4">Head</tissue>
    </source>
</reference>
<evidence type="ECO:0000256" key="3">
    <source>
        <dbReference type="SAM" id="SignalP"/>
    </source>
</evidence>
<gene>
    <name evidence="5" type="primary">Gnas</name>
</gene>
<dbReference type="EMBL" id="AK086715">
    <property type="protein sequence ID" value="BAC39727.1"/>
    <property type="molecule type" value="mRNA"/>
</dbReference>
<accession>Q8C372</accession>
<organism evidence="4">
    <name type="scientific">Mus musculus</name>
    <name type="common">Mouse</name>
    <dbReference type="NCBI Taxonomy" id="10090"/>
    <lineage>
        <taxon>Eukaryota</taxon>
        <taxon>Metazoa</taxon>
        <taxon>Chordata</taxon>
        <taxon>Craniata</taxon>
        <taxon>Vertebrata</taxon>
        <taxon>Euteleostomi</taxon>
        <taxon>Mammalia</taxon>
        <taxon>Eutheria</taxon>
        <taxon>Euarchontoglires</taxon>
        <taxon>Glires</taxon>
        <taxon>Rodentia</taxon>
        <taxon>Myomorpha</taxon>
        <taxon>Muroidea</taxon>
        <taxon>Muridae</taxon>
        <taxon>Murinae</taxon>
        <taxon>Mus</taxon>
        <taxon>Mus</taxon>
    </lineage>
</organism>
<evidence type="ECO:0000313" key="4">
    <source>
        <dbReference type="EMBL" id="BAC39727.1"/>
    </source>
</evidence>
<keyword evidence="2" id="KW-0812">Transmembrane</keyword>
<feature type="non-terminal residue" evidence="4">
    <location>
        <position position="1"/>
    </location>
</feature>
<dbReference type="AGR" id="MGI:95777"/>
<reference evidence="4" key="1">
    <citation type="journal article" date="1999" name="Methods Enzymol.">
        <title>High-efficiency full-length cDNA cloning.</title>
        <authorList>
            <person name="Carninci P."/>
            <person name="Hayashizaki Y."/>
        </authorList>
    </citation>
    <scope>NUCLEOTIDE SEQUENCE</scope>
    <source>
        <strain evidence="4">C57BL/6J</strain>
        <tissue evidence="4">Head</tissue>
    </source>
</reference>
<feature type="transmembrane region" description="Helical" evidence="2">
    <location>
        <begin position="166"/>
        <end position="195"/>
    </location>
</feature>
<keyword evidence="3" id="KW-0732">Signal</keyword>
<reference evidence="4" key="5">
    <citation type="journal article" date="2002" name="Nature">
        <title>Analysis of the mouse transcriptome based on functional annotation of 60,770 full-length cDNAs.</title>
        <authorList>
            <consortium name="The FANTOM Consortium and the RIKEN Genome Exploration Research Group Phase I and II Team"/>
        </authorList>
    </citation>
    <scope>NUCLEOTIDE SEQUENCE</scope>
    <source>
        <strain evidence="4">C57BL/6J</strain>
        <tissue evidence="4">Head</tissue>
    </source>
</reference>
<name>Q8C372_MOUSE</name>
<feature type="signal peptide" evidence="3">
    <location>
        <begin position="1"/>
        <end position="20"/>
    </location>
</feature>
<dbReference type="MGI" id="MGI:95777">
    <property type="gene designation" value="Gnas"/>
</dbReference>
<evidence type="ECO:0000256" key="2">
    <source>
        <dbReference type="SAM" id="Phobius"/>
    </source>
</evidence>
<feature type="transmembrane region" description="Helical" evidence="2">
    <location>
        <begin position="134"/>
        <end position="154"/>
    </location>
</feature>